<sequence length="261" mass="31120">MLADYHMHTSLSNDSKYHMEDLILKSIELGLDEICITEHSDYGTMGDYVVDYEKYYQRYLQLKEVYKDQLTIKFGCEFGVQKHTIKDYQNDFKEYPFDFIILSNHQIDDIEFWTYQYQKDKSQEMYNRGYYQAIYDVMKAFDDYSVLGHLDMIKRYDQLGVYPDELMKDIIVDILKYAIEHGKGIEVNTSCFRYGLNDLTPSRTILKWYYELGGKIITIGSDTHEEGHVGYQIAYVKEELKKIGFKEFCTFEKMQPIFHKL</sequence>
<dbReference type="Proteomes" id="UP000295515">
    <property type="component" value="Unassembled WGS sequence"/>
</dbReference>
<name>A0A4R3ZA12_9FIRM</name>
<keyword evidence="11" id="KW-1185">Reference proteome</keyword>
<accession>A0A4R3ZA12</accession>
<reference evidence="10 11" key="1">
    <citation type="submission" date="2019-03" db="EMBL/GenBank/DDBJ databases">
        <title>Genomic Encyclopedia of Type Strains, Phase IV (KMG-IV): sequencing the most valuable type-strain genomes for metagenomic binning, comparative biology and taxonomic classification.</title>
        <authorList>
            <person name="Goeker M."/>
        </authorList>
    </citation>
    <scope>NUCLEOTIDE SEQUENCE [LARGE SCALE GENOMIC DNA]</scope>
    <source>
        <strain evidence="10 11">DSM 29487</strain>
    </source>
</reference>
<dbReference type="EMBL" id="SMCQ01000004">
    <property type="protein sequence ID" value="TCW01305.1"/>
    <property type="molecule type" value="Genomic_DNA"/>
</dbReference>
<comment type="catalytic activity">
    <reaction evidence="7 8">
        <text>L-histidinol phosphate + H2O = L-histidinol + phosphate</text>
        <dbReference type="Rhea" id="RHEA:14465"/>
        <dbReference type="ChEBI" id="CHEBI:15377"/>
        <dbReference type="ChEBI" id="CHEBI:43474"/>
        <dbReference type="ChEBI" id="CHEBI:57699"/>
        <dbReference type="ChEBI" id="CHEBI:57980"/>
        <dbReference type="EC" id="3.1.3.15"/>
    </reaction>
</comment>
<dbReference type="GeneID" id="98914816"/>
<evidence type="ECO:0000256" key="8">
    <source>
        <dbReference type="RuleBase" id="RU366003"/>
    </source>
</evidence>
<evidence type="ECO:0000256" key="4">
    <source>
        <dbReference type="ARBA" id="ARBA00022605"/>
    </source>
</evidence>
<feature type="domain" description="Polymerase/histidinol phosphatase N-terminal" evidence="9">
    <location>
        <begin position="3"/>
        <end position="82"/>
    </location>
</feature>
<organism evidence="10 11">
    <name type="scientific">Longibaculum muris</name>
    <dbReference type="NCBI Taxonomy" id="1796628"/>
    <lineage>
        <taxon>Bacteria</taxon>
        <taxon>Bacillati</taxon>
        <taxon>Bacillota</taxon>
        <taxon>Erysipelotrichia</taxon>
        <taxon>Erysipelotrichales</taxon>
        <taxon>Coprobacillaceae</taxon>
        <taxon>Longibaculum</taxon>
    </lineage>
</organism>
<evidence type="ECO:0000256" key="6">
    <source>
        <dbReference type="ARBA" id="ARBA00023102"/>
    </source>
</evidence>
<dbReference type="GO" id="GO:0004401">
    <property type="term" value="F:histidinol-phosphatase activity"/>
    <property type="evidence" value="ECO:0007669"/>
    <property type="project" value="UniProtKB-UniRule"/>
</dbReference>
<evidence type="ECO:0000313" key="10">
    <source>
        <dbReference type="EMBL" id="TCW01305.1"/>
    </source>
</evidence>
<dbReference type="InterPro" id="IPR003141">
    <property type="entry name" value="Pol/His_phosphatase_N"/>
</dbReference>
<dbReference type="UniPathway" id="UPA00031">
    <property type="reaction ID" value="UER00013"/>
</dbReference>
<keyword evidence="6 8" id="KW-0368">Histidine biosynthesis</keyword>
<dbReference type="AlphaFoldDB" id="A0A4R3ZA12"/>
<gene>
    <name evidence="10" type="ORF">EDD60_104124</name>
</gene>
<comment type="pathway">
    <text evidence="1 8">Amino-acid biosynthesis; L-histidine biosynthesis; L-histidine from 5-phospho-alpha-D-ribose 1-diphosphate: step 8/9.</text>
</comment>
<dbReference type="SMART" id="SM00481">
    <property type="entry name" value="POLIIIAc"/>
    <property type="match status" value="1"/>
</dbReference>
<dbReference type="NCBIfam" id="TIGR01856">
    <property type="entry name" value="hisJ_fam"/>
    <property type="match status" value="1"/>
</dbReference>
<comment type="similarity">
    <text evidence="2 8">Belongs to the PHP hydrolase family. HisK subfamily.</text>
</comment>
<keyword evidence="4 8" id="KW-0028">Amino-acid biosynthesis</keyword>
<evidence type="ECO:0000259" key="9">
    <source>
        <dbReference type="SMART" id="SM00481"/>
    </source>
</evidence>
<dbReference type="InterPro" id="IPR004013">
    <property type="entry name" value="PHP_dom"/>
</dbReference>
<dbReference type="Gene3D" id="3.20.20.140">
    <property type="entry name" value="Metal-dependent hydrolases"/>
    <property type="match status" value="1"/>
</dbReference>
<protein>
    <recommendedName>
        <fullName evidence="3 8">Histidinol-phosphatase</fullName>
        <shortName evidence="8">HolPase</shortName>
        <ecNumber evidence="3 8">3.1.3.15</ecNumber>
    </recommendedName>
</protein>
<dbReference type="SUPFAM" id="SSF89550">
    <property type="entry name" value="PHP domain-like"/>
    <property type="match status" value="1"/>
</dbReference>
<evidence type="ECO:0000256" key="1">
    <source>
        <dbReference type="ARBA" id="ARBA00004970"/>
    </source>
</evidence>
<evidence type="ECO:0000256" key="2">
    <source>
        <dbReference type="ARBA" id="ARBA00009152"/>
    </source>
</evidence>
<proteinExistence type="inferred from homology"/>
<dbReference type="PANTHER" id="PTHR21039">
    <property type="entry name" value="HISTIDINOL PHOSPHATASE-RELATED"/>
    <property type="match status" value="1"/>
</dbReference>
<dbReference type="GO" id="GO:0005737">
    <property type="term" value="C:cytoplasm"/>
    <property type="evidence" value="ECO:0007669"/>
    <property type="project" value="TreeGrafter"/>
</dbReference>
<evidence type="ECO:0000256" key="5">
    <source>
        <dbReference type="ARBA" id="ARBA00022801"/>
    </source>
</evidence>
<dbReference type="EC" id="3.1.3.15" evidence="3 8"/>
<evidence type="ECO:0000313" key="11">
    <source>
        <dbReference type="Proteomes" id="UP000295515"/>
    </source>
</evidence>
<dbReference type="Pfam" id="PF02811">
    <property type="entry name" value="PHP"/>
    <property type="match status" value="1"/>
</dbReference>
<dbReference type="InterPro" id="IPR016195">
    <property type="entry name" value="Pol/histidinol_Pase-like"/>
</dbReference>
<evidence type="ECO:0000256" key="7">
    <source>
        <dbReference type="ARBA" id="ARBA00049158"/>
    </source>
</evidence>
<dbReference type="InterPro" id="IPR010140">
    <property type="entry name" value="Histidinol_P_phosphatase_HisJ"/>
</dbReference>
<dbReference type="RefSeq" id="WP_066449484.1">
    <property type="nucleotide sequence ID" value="NZ_CAUWFI010000001.1"/>
</dbReference>
<dbReference type="GO" id="GO:0000105">
    <property type="term" value="P:L-histidine biosynthetic process"/>
    <property type="evidence" value="ECO:0007669"/>
    <property type="project" value="UniProtKB-UniRule"/>
</dbReference>
<evidence type="ECO:0000256" key="3">
    <source>
        <dbReference type="ARBA" id="ARBA00013085"/>
    </source>
</evidence>
<keyword evidence="5 8" id="KW-0378">Hydrolase</keyword>
<dbReference type="PANTHER" id="PTHR21039:SF0">
    <property type="entry name" value="HISTIDINOL-PHOSPHATASE"/>
    <property type="match status" value="1"/>
</dbReference>
<comment type="caution">
    <text evidence="10">The sequence shown here is derived from an EMBL/GenBank/DDBJ whole genome shotgun (WGS) entry which is preliminary data.</text>
</comment>